<dbReference type="Proteomes" id="UP000288388">
    <property type="component" value="Unassembled WGS sequence"/>
</dbReference>
<sequence>MKFSDELFELLDSEETEGRDDRFPGYQDQYTQGYLRGIETAANYVKRLEKTHDGALETLKQNIKRFFCKKGGRQ</sequence>
<protein>
    <submittedName>
        <fullName evidence="1">Uncharacterized protein</fullName>
    </submittedName>
</protein>
<dbReference type="EMBL" id="RYZS01000001">
    <property type="protein sequence ID" value="RVU95004.1"/>
    <property type="molecule type" value="Genomic_DNA"/>
</dbReference>
<gene>
    <name evidence="1" type="ORF">EK398_09120</name>
</gene>
<dbReference type="AlphaFoldDB" id="A0A437UN37"/>
<organism evidence="1 2">
    <name type="scientific">Enterococcus avium</name>
    <name type="common">Streptococcus avium</name>
    <dbReference type="NCBI Taxonomy" id="33945"/>
    <lineage>
        <taxon>Bacteria</taxon>
        <taxon>Bacillati</taxon>
        <taxon>Bacillota</taxon>
        <taxon>Bacilli</taxon>
        <taxon>Lactobacillales</taxon>
        <taxon>Enterococcaceae</taxon>
        <taxon>Enterococcus</taxon>
    </lineage>
</organism>
<proteinExistence type="predicted"/>
<dbReference type="RefSeq" id="WP_127978889.1">
    <property type="nucleotide sequence ID" value="NZ_RYZS01000001.1"/>
</dbReference>
<name>A0A437UN37_ENTAV</name>
<accession>A0A437UN37</accession>
<evidence type="ECO:0000313" key="1">
    <source>
        <dbReference type="EMBL" id="RVU95004.1"/>
    </source>
</evidence>
<reference evidence="1 2" key="1">
    <citation type="submission" date="2018-12" db="EMBL/GenBank/DDBJ databases">
        <title>A novel vanA-carrying plasmid in a clinical isolate of Enterococcus avium.</title>
        <authorList>
            <person name="Bernasconi O.J."/>
            <person name="Luzzaro F."/>
            <person name="Endimiani A."/>
        </authorList>
    </citation>
    <scope>NUCLEOTIDE SEQUENCE [LARGE SCALE GENOMIC DNA]</scope>
    <source>
        <strain evidence="1 2">LC0559/18</strain>
    </source>
</reference>
<evidence type="ECO:0000313" key="2">
    <source>
        <dbReference type="Proteomes" id="UP000288388"/>
    </source>
</evidence>
<comment type="caution">
    <text evidence="1">The sequence shown here is derived from an EMBL/GenBank/DDBJ whole genome shotgun (WGS) entry which is preliminary data.</text>
</comment>